<feature type="region of interest" description="Disordered" evidence="4">
    <location>
        <begin position="438"/>
        <end position="461"/>
    </location>
</feature>
<protein>
    <recommendedName>
        <fullName evidence="5">Symplekin/Pta1 N-terminal domain-containing protein</fullName>
    </recommendedName>
</protein>
<dbReference type="GO" id="GO:0005847">
    <property type="term" value="C:mRNA cleavage and polyadenylation specificity factor complex"/>
    <property type="evidence" value="ECO:0007669"/>
    <property type="project" value="TreeGrafter"/>
</dbReference>
<proteinExistence type="predicted"/>
<feature type="domain" description="Symplekin/Pta1 N-terminal" evidence="5">
    <location>
        <begin position="99"/>
        <end position="332"/>
    </location>
</feature>
<comment type="caution">
    <text evidence="6">The sequence shown here is derived from an EMBL/GenBank/DDBJ whole genome shotgun (WGS) entry which is preliminary data.</text>
</comment>
<feature type="compositionally biased region" description="Basic and acidic residues" evidence="4">
    <location>
        <begin position="438"/>
        <end position="454"/>
    </location>
</feature>
<accession>A0A099P2X2</accession>
<reference evidence="7" key="1">
    <citation type="journal article" date="2014" name="Microb. Cell Fact.">
        <title>Exploiting Issatchenkia orientalis SD108 for succinic acid production.</title>
        <authorList>
            <person name="Xiao H."/>
            <person name="Shao Z."/>
            <person name="Jiang Y."/>
            <person name="Dole S."/>
            <person name="Zhao H."/>
        </authorList>
    </citation>
    <scope>NUCLEOTIDE SEQUENCE [LARGE SCALE GENOMIC DNA]</scope>
    <source>
        <strain evidence="7">SD108</strain>
    </source>
</reference>
<dbReference type="Gene3D" id="1.25.10.10">
    <property type="entry name" value="Leucine-rich Repeat Variant"/>
    <property type="match status" value="1"/>
</dbReference>
<dbReference type="eggNOG" id="KOG1895">
    <property type="taxonomic scope" value="Eukaryota"/>
</dbReference>
<keyword evidence="2" id="KW-0507">mRNA processing</keyword>
<dbReference type="InterPro" id="IPR021850">
    <property type="entry name" value="Symplekin/Pta1"/>
</dbReference>
<gene>
    <name evidence="6" type="ORF">JL09_g1535</name>
</gene>
<evidence type="ECO:0000259" key="5">
    <source>
        <dbReference type="Pfam" id="PF11935"/>
    </source>
</evidence>
<evidence type="ECO:0000256" key="2">
    <source>
        <dbReference type="ARBA" id="ARBA00022664"/>
    </source>
</evidence>
<dbReference type="Proteomes" id="UP000029867">
    <property type="component" value="Unassembled WGS sequence"/>
</dbReference>
<dbReference type="InterPro" id="IPR032460">
    <property type="entry name" value="Symplekin/Pta1_N"/>
</dbReference>
<dbReference type="Pfam" id="PF11935">
    <property type="entry name" value="SYMPK_PTA1_N"/>
    <property type="match status" value="1"/>
</dbReference>
<dbReference type="InterPro" id="IPR011989">
    <property type="entry name" value="ARM-like"/>
</dbReference>
<sequence length="739" mass="85865">MDEAHRQIDQIDEAAKLAFANNDYFLQIFDTILAVSLAQPITSNKLQSKCLTFFHRSFYEKQIPLQQRQENCHKLLPLLNRFIINDENFIHINRLNYSLIQKSIEIFSSVYDLLFQHLISNPDVQLWNQITILKDFLIKNWNTSYPLLPTNPKSDINRSLGCKISIVQTFKKIIVTQLPPPPNIDPENDSDISIAKVPKNHPFLYNSSLNNQSHLLIDSLLNLLGGDSLLSTSFFAAIITNLMSIFRKRPNFISNKIMNFILAYESQFKSSSKFEKNNLKIQLIKRFNDRIDKILMSLLLNKGFIEKDPPLKSRFSNKLSFITEMQNKQKKRGILSIEEESDSEETPNKRRKIDPTFYYDESKVVKQENFRSLYKLTTDEDIEDISNISADNLNKLIIESISKVDANRLNYGLEIIISRYLDLYKRFEFRENKLKESEKAKRDEMAKKELEQKLKAASSSTSSATATNAAAVTAAAAISKPSNFIDDDYDPSAEKSEGKKHVIDEDDENFDDSDFDLDFDMKNEKYELPEPKSLDPKAKVKQVELLVDNLIKRSNDGKKWVRYLSRLATRGTNINDEIANYIRDQLFTVFKNNIKSHIDDLVEWLNEEYYTQFIVHRDSIDHVETSSYLKYTTLVLDYLIPFLEISDRTIFIRLLSELPYLDYSLISKLKSICLDPLRSKLGFQPILYLIMFRPPVFDTCIKVVEELYKDAINKNNEQLKNESENILKKYKPDSITNST</sequence>
<dbReference type="EMBL" id="JQFK01000010">
    <property type="protein sequence ID" value="KGK39280.1"/>
    <property type="molecule type" value="Genomic_DNA"/>
</dbReference>
<evidence type="ECO:0000256" key="4">
    <source>
        <dbReference type="SAM" id="MobiDB-lite"/>
    </source>
</evidence>
<name>A0A099P2X2_PICKU</name>
<dbReference type="PANTHER" id="PTHR15245">
    <property type="entry name" value="SYMPLEKIN-RELATED"/>
    <property type="match status" value="1"/>
</dbReference>
<dbReference type="HOGENOM" id="CLU_021804_0_0_1"/>
<dbReference type="PANTHER" id="PTHR15245:SF20">
    <property type="entry name" value="SYMPLEKIN"/>
    <property type="match status" value="1"/>
</dbReference>
<feature type="region of interest" description="Disordered" evidence="4">
    <location>
        <begin position="485"/>
        <end position="511"/>
    </location>
</feature>
<organism evidence="6 7">
    <name type="scientific">Pichia kudriavzevii</name>
    <name type="common">Yeast</name>
    <name type="synonym">Issatchenkia orientalis</name>
    <dbReference type="NCBI Taxonomy" id="4909"/>
    <lineage>
        <taxon>Eukaryota</taxon>
        <taxon>Fungi</taxon>
        <taxon>Dikarya</taxon>
        <taxon>Ascomycota</taxon>
        <taxon>Saccharomycotina</taxon>
        <taxon>Pichiomycetes</taxon>
        <taxon>Pichiales</taxon>
        <taxon>Pichiaceae</taxon>
        <taxon>Pichia</taxon>
    </lineage>
</organism>
<keyword evidence="3" id="KW-0539">Nucleus</keyword>
<dbReference type="VEuPathDB" id="FungiDB:C5L36_0B11050"/>
<evidence type="ECO:0000256" key="3">
    <source>
        <dbReference type="ARBA" id="ARBA00023242"/>
    </source>
</evidence>
<evidence type="ECO:0000313" key="6">
    <source>
        <dbReference type="EMBL" id="KGK39280.1"/>
    </source>
</evidence>
<evidence type="ECO:0000256" key="1">
    <source>
        <dbReference type="ARBA" id="ARBA00004123"/>
    </source>
</evidence>
<evidence type="ECO:0000313" key="7">
    <source>
        <dbReference type="Proteomes" id="UP000029867"/>
    </source>
</evidence>
<feature type="compositionally biased region" description="Basic and acidic residues" evidence="4">
    <location>
        <begin position="492"/>
        <end position="503"/>
    </location>
</feature>
<dbReference type="GO" id="GO:0006397">
    <property type="term" value="P:mRNA processing"/>
    <property type="evidence" value="ECO:0007669"/>
    <property type="project" value="UniProtKB-KW"/>
</dbReference>
<comment type="subcellular location">
    <subcellularLocation>
        <location evidence="1">Nucleus</location>
    </subcellularLocation>
</comment>
<dbReference type="AlphaFoldDB" id="A0A099P2X2"/>